<accession>A0ABU6TSF2</accession>
<comment type="caution">
    <text evidence="2">The sequence shown here is derived from an EMBL/GenBank/DDBJ whole genome shotgun (WGS) entry which is preliminary data.</text>
</comment>
<feature type="compositionally biased region" description="Basic residues" evidence="1">
    <location>
        <begin position="35"/>
        <end position="44"/>
    </location>
</feature>
<feature type="compositionally biased region" description="Polar residues" evidence="1">
    <location>
        <begin position="8"/>
        <end position="28"/>
    </location>
</feature>
<reference evidence="2 3" key="1">
    <citation type="journal article" date="2023" name="Plants (Basel)">
        <title>Bridging the Gap: Combining Genomics and Transcriptomics Approaches to Understand Stylosanthes scabra, an Orphan Legume from the Brazilian Caatinga.</title>
        <authorList>
            <person name="Ferreira-Neto J.R.C."/>
            <person name="da Silva M.D."/>
            <person name="Binneck E."/>
            <person name="de Melo N.F."/>
            <person name="da Silva R.H."/>
            <person name="de Melo A.L.T.M."/>
            <person name="Pandolfi V."/>
            <person name="Bustamante F.O."/>
            <person name="Brasileiro-Vidal A.C."/>
            <person name="Benko-Iseppon A.M."/>
        </authorList>
    </citation>
    <scope>NUCLEOTIDE SEQUENCE [LARGE SCALE GENOMIC DNA]</scope>
    <source>
        <tissue evidence="2">Leaves</tissue>
    </source>
</reference>
<sequence length="220" mass="24988">MPSPHPTQPHSGLTTSSQPTTLSASVATTPMLHATPRHQRPRYRVKSDLNHRKDFELEKCRQVAISSRGRRRRRRSAVVTSWLPESLLGVFKLATVLAGYDRACVCAIRLRCSNRILLKQVVAHVMLIVGVDKISVEAVNTQSSEYKLLRSGYTVNAIIILVEVLNKILSSTQVVHFFISLKLLPCLQSARIYIMLGIFMKIKVPDYHHHDIFLARMKYF</sequence>
<dbReference type="EMBL" id="JASCZI010091733">
    <property type="protein sequence ID" value="MED6151106.1"/>
    <property type="molecule type" value="Genomic_DNA"/>
</dbReference>
<protein>
    <submittedName>
        <fullName evidence="2">Uncharacterized protein</fullName>
    </submittedName>
</protein>
<keyword evidence="3" id="KW-1185">Reference proteome</keyword>
<name>A0ABU6TSF2_9FABA</name>
<feature type="region of interest" description="Disordered" evidence="1">
    <location>
        <begin position="1"/>
        <end position="45"/>
    </location>
</feature>
<dbReference type="Proteomes" id="UP001341840">
    <property type="component" value="Unassembled WGS sequence"/>
</dbReference>
<gene>
    <name evidence="2" type="ORF">PIB30_079123</name>
</gene>
<evidence type="ECO:0000313" key="2">
    <source>
        <dbReference type="EMBL" id="MED6151106.1"/>
    </source>
</evidence>
<evidence type="ECO:0000313" key="3">
    <source>
        <dbReference type="Proteomes" id="UP001341840"/>
    </source>
</evidence>
<organism evidence="2 3">
    <name type="scientific">Stylosanthes scabra</name>
    <dbReference type="NCBI Taxonomy" id="79078"/>
    <lineage>
        <taxon>Eukaryota</taxon>
        <taxon>Viridiplantae</taxon>
        <taxon>Streptophyta</taxon>
        <taxon>Embryophyta</taxon>
        <taxon>Tracheophyta</taxon>
        <taxon>Spermatophyta</taxon>
        <taxon>Magnoliopsida</taxon>
        <taxon>eudicotyledons</taxon>
        <taxon>Gunneridae</taxon>
        <taxon>Pentapetalae</taxon>
        <taxon>rosids</taxon>
        <taxon>fabids</taxon>
        <taxon>Fabales</taxon>
        <taxon>Fabaceae</taxon>
        <taxon>Papilionoideae</taxon>
        <taxon>50 kb inversion clade</taxon>
        <taxon>dalbergioids sensu lato</taxon>
        <taxon>Dalbergieae</taxon>
        <taxon>Pterocarpus clade</taxon>
        <taxon>Stylosanthes</taxon>
    </lineage>
</organism>
<proteinExistence type="predicted"/>
<evidence type="ECO:0000256" key="1">
    <source>
        <dbReference type="SAM" id="MobiDB-lite"/>
    </source>
</evidence>